<organism evidence="4 5">
    <name type="scientific">Seonamhaeicola algicola</name>
    <dbReference type="NCBI Taxonomy" id="1719036"/>
    <lineage>
        <taxon>Bacteria</taxon>
        <taxon>Pseudomonadati</taxon>
        <taxon>Bacteroidota</taxon>
        <taxon>Flavobacteriia</taxon>
        <taxon>Flavobacteriales</taxon>
        <taxon>Flavobacteriaceae</taxon>
    </lineage>
</organism>
<name>A0A5C7ACI4_9FLAO</name>
<dbReference type="Gene3D" id="2.160.20.10">
    <property type="entry name" value="Single-stranded right-handed beta-helix, Pectin lyase-like"/>
    <property type="match status" value="1"/>
</dbReference>
<dbReference type="Pfam" id="PF16315">
    <property type="entry name" value="DUF4955"/>
    <property type="match status" value="1"/>
</dbReference>
<dbReference type="Proteomes" id="UP000321790">
    <property type="component" value="Unassembled WGS sequence"/>
</dbReference>
<feature type="chain" id="PRO_5023041328" evidence="1">
    <location>
        <begin position="24"/>
        <end position="558"/>
    </location>
</feature>
<dbReference type="InterPro" id="IPR012334">
    <property type="entry name" value="Pectin_lyas_fold"/>
</dbReference>
<dbReference type="InterPro" id="IPR032532">
    <property type="entry name" value="DUF4955"/>
</dbReference>
<keyword evidence="1" id="KW-0732">Signal</keyword>
<accession>A0A5C7ACI4</accession>
<evidence type="ECO:0000259" key="3">
    <source>
        <dbReference type="Pfam" id="PF16315"/>
    </source>
</evidence>
<keyword evidence="5" id="KW-1185">Reference proteome</keyword>
<proteinExistence type="predicted"/>
<dbReference type="OrthoDB" id="188639at2"/>
<evidence type="ECO:0000256" key="1">
    <source>
        <dbReference type="SAM" id="SignalP"/>
    </source>
</evidence>
<dbReference type="InterPro" id="IPR024535">
    <property type="entry name" value="RHGA/B-epi-like_pectate_lyase"/>
</dbReference>
<feature type="signal peptide" evidence="1">
    <location>
        <begin position="1"/>
        <end position="23"/>
    </location>
</feature>
<protein>
    <submittedName>
        <fullName evidence="4">DUF4955 domain-containing protein</fullName>
    </submittedName>
</protein>
<feature type="domain" description="Rhamnogalacturonase A/B/Epimerase-like pectate lyase" evidence="2">
    <location>
        <begin position="73"/>
        <end position="141"/>
    </location>
</feature>
<sequence>MKFIYPINLITILLISFSVINQAVAQKEAKVWKAYKKDVKKGKKSVLIDYSHAGYAFGNEGIPEVSKLSYKYFDITHYGAKANDTIADDDAIHAAIRAAENAKGGVVFIPKGRYIVSKGVNFKGFEINHSNIVIKGEGAWAGGTEIFMQDYMRHDKTIFKWIGPHMFTFRPKGLDYDAFCSTTTSSRPYKIKSKVVKFAAEGSYEIEVDDASKFKNQPYIILVMPYNTESITDFLGNVPTRPQWERLNNKGITANEIHKIKRIKGNTIVFEHPLLTDVKPDYNWYVAPHQVISECGFEDIHVIGNFQEPFVHHKNKIHDSGWKGVNMAHIANGWVRRCVFTNVNSAVRITGSISCSVIMNIIDGNQGHGSVEMTFGTRNFTGLWLDKTNLGQWHGIDASHMAAGNVAWRISAPQGRGFDLHSGYTRATLYDCYEAYNMSGNGGNYKVEPHHLKGFTLWNFKQTGPAVKNYNYWSLKPKSEAPKSLYWGFAIAQPVVVGFHGSKTTFVASSIGYKESLGKKVYPESLFEAQLTYRLGERPTWLDDALNNWEIWKQQVLQ</sequence>
<gene>
    <name evidence="4" type="ORF">FUA26_15055</name>
</gene>
<dbReference type="AlphaFoldDB" id="A0A5C7ACI4"/>
<dbReference type="Pfam" id="PF12708">
    <property type="entry name" value="Pect-lyase_RHGA_epim"/>
    <property type="match status" value="1"/>
</dbReference>
<evidence type="ECO:0000313" key="4">
    <source>
        <dbReference type="EMBL" id="TXE06288.1"/>
    </source>
</evidence>
<dbReference type="SUPFAM" id="SSF51126">
    <property type="entry name" value="Pectin lyase-like"/>
    <property type="match status" value="1"/>
</dbReference>
<dbReference type="EMBL" id="VOSC01000033">
    <property type="protein sequence ID" value="TXE06288.1"/>
    <property type="molecule type" value="Genomic_DNA"/>
</dbReference>
<dbReference type="InterPro" id="IPR011050">
    <property type="entry name" value="Pectin_lyase_fold/virulence"/>
</dbReference>
<reference evidence="5" key="1">
    <citation type="submission" date="2019-08" db="EMBL/GenBank/DDBJ databases">
        <title>Seonamhaeicola sediminis sp. nov., isolated from marine sediment.</title>
        <authorList>
            <person name="Cao W.R."/>
        </authorList>
    </citation>
    <scope>NUCLEOTIDE SEQUENCE [LARGE SCALE GENOMIC DNA]</scope>
    <source>
        <strain evidence="5">Gy8</strain>
    </source>
</reference>
<comment type="caution">
    <text evidence="4">The sequence shown here is derived from an EMBL/GenBank/DDBJ whole genome shotgun (WGS) entry which is preliminary data.</text>
</comment>
<evidence type="ECO:0000259" key="2">
    <source>
        <dbReference type="Pfam" id="PF12708"/>
    </source>
</evidence>
<feature type="domain" description="DUF4955" evidence="3">
    <location>
        <begin position="391"/>
        <end position="544"/>
    </location>
</feature>
<evidence type="ECO:0000313" key="5">
    <source>
        <dbReference type="Proteomes" id="UP000321790"/>
    </source>
</evidence>
<dbReference type="RefSeq" id="WP_147138000.1">
    <property type="nucleotide sequence ID" value="NZ_VOSC01000033.1"/>
</dbReference>